<dbReference type="AlphaFoldDB" id="A0A1F6GRM5"/>
<organism evidence="2 3">
    <name type="scientific">Candidatus Lambdaproteobacteria bacterium RIFOXYD2_FULL_56_26</name>
    <dbReference type="NCBI Taxonomy" id="1817773"/>
    <lineage>
        <taxon>Bacteria</taxon>
        <taxon>Pseudomonadati</taxon>
        <taxon>Pseudomonadota</taxon>
        <taxon>Candidatus Lambdaproteobacteria</taxon>
    </lineage>
</organism>
<name>A0A1F6GRM5_9PROT</name>
<evidence type="ECO:0000313" key="2">
    <source>
        <dbReference type="EMBL" id="OGH00792.1"/>
    </source>
</evidence>
<dbReference type="InterPro" id="IPR010187">
    <property type="entry name" value="Various_sel_PB"/>
</dbReference>
<evidence type="ECO:0000256" key="1">
    <source>
        <dbReference type="ARBA" id="ARBA00023002"/>
    </source>
</evidence>
<evidence type="ECO:0008006" key="4">
    <source>
        <dbReference type="Google" id="ProtNLM"/>
    </source>
</evidence>
<accession>A0A1F6GRM5</accession>
<protein>
    <recommendedName>
        <fullName evidence="4">Selenoprotein B glycine/betaine/sarcosine/D-proline reductase</fullName>
    </recommendedName>
</protein>
<dbReference type="Pfam" id="PF07355">
    <property type="entry name" value="GRDB"/>
    <property type="match status" value="1"/>
</dbReference>
<evidence type="ECO:0000313" key="3">
    <source>
        <dbReference type="Proteomes" id="UP000177583"/>
    </source>
</evidence>
<sequence length="168" mass="18925">MKYLVQSLLTRLFMIPWVQRRWSRSFIALQPDRRPFVLPAHPLAQTKIALLTTGGVHLAHEPGFDMENPQGDGSFRSFPWETDREALTLTHKYYDSRAAQKDLGVILPIRPLQAALEQGKIGRAGSKVYSFMGHLSGEQLERALKSSVPQVIRELKAEGVEVCFLTPA</sequence>
<dbReference type="EMBL" id="MFNF01000042">
    <property type="protein sequence ID" value="OGH00792.1"/>
    <property type="molecule type" value="Genomic_DNA"/>
</dbReference>
<dbReference type="Proteomes" id="UP000177583">
    <property type="component" value="Unassembled WGS sequence"/>
</dbReference>
<proteinExistence type="predicted"/>
<comment type="caution">
    <text evidence="2">The sequence shown here is derived from an EMBL/GenBank/DDBJ whole genome shotgun (WGS) entry which is preliminary data.</text>
</comment>
<dbReference type="GO" id="GO:0050485">
    <property type="term" value="F:oxidoreductase activity, acting on X-H and Y-H to form an X-Y bond, with a disulfide as acceptor"/>
    <property type="evidence" value="ECO:0007669"/>
    <property type="project" value="InterPro"/>
</dbReference>
<keyword evidence="1" id="KW-0560">Oxidoreductase</keyword>
<gene>
    <name evidence="2" type="ORF">A2557_03720</name>
</gene>
<reference evidence="2 3" key="1">
    <citation type="journal article" date="2016" name="Nat. Commun.">
        <title>Thousands of microbial genomes shed light on interconnected biogeochemical processes in an aquifer system.</title>
        <authorList>
            <person name="Anantharaman K."/>
            <person name="Brown C.T."/>
            <person name="Hug L.A."/>
            <person name="Sharon I."/>
            <person name="Castelle C.J."/>
            <person name="Probst A.J."/>
            <person name="Thomas B.C."/>
            <person name="Singh A."/>
            <person name="Wilkins M.J."/>
            <person name="Karaoz U."/>
            <person name="Brodie E.L."/>
            <person name="Williams K.H."/>
            <person name="Hubbard S.S."/>
            <person name="Banfield J.F."/>
        </authorList>
    </citation>
    <scope>NUCLEOTIDE SEQUENCE [LARGE SCALE GENOMIC DNA]</scope>
</reference>